<organism evidence="3 4">
    <name type="scientific">Lasiosphaeria hispida</name>
    <dbReference type="NCBI Taxonomy" id="260671"/>
    <lineage>
        <taxon>Eukaryota</taxon>
        <taxon>Fungi</taxon>
        <taxon>Dikarya</taxon>
        <taxon>Ascomycota</taxon>
        <taxon>Pezizomycotina</taxon>
        <taxon>Sordariomycetes</taxon>
        <taxon>Sordariomycetidae</taxon>
        <taxon>Sordariales</taxon>
        <taxon>Lasiosphaeriaceae</taxon>
        <taxon>Lasiosphaeria</taxon>
    </lineage>
</organism>
<proteinExistence type="predicted"/>
<dbReference type="PANTHER" id="PTHR47524">
    <property type="entry name" value="20S RRNA ACCUMULATION PROTEIN 4"/>
    <property type="match status" value="1"/>
</dbReference>
<comment type="caution">
    <text evidence="3">The sequence shown here is derived from an EMBL/GenBank/DDBJ whole genome shotgun (WGS) entry which is preliminary data.</text>
</comment>
<evidence type="ECO:0000259" key="2">
    <source>
        <dbReference type="Pfam" id="PF04194"/>
    </source>
</evidence>
<evidence type="ECO:0000313" key="3">
    <source>
        <dbReference type="EMBL" id="KAK3349029.1"/>
    </source>
</evidence>
<reference evidence="3" key="2">
    <citation type="submission" date="2023-06" db="EMBL/GenBank/DDBJ databases">
        <authorList>
            <consortium name="Lawrence Berkeley National Laboratory"/>
            <person name="Haridas S."/>
            <person name="Hensen N."/>
            <person name="Bonometti L."/>
            <person name="Westerberg I."/>
            <person name="Brannstrom I.O."/>
            <person name="Guillou S."/>
            <person name="Cros-Aarteil S."/>
            <person name="Calhoun S."/>
            <person name="Kuo A."/>
            <person name="Mondo S."/>
            <person name="Pangilinan J."/>
            <person name="Riley R."/>
            <person name="Labutti K."/>
            <person name="Andreopoulos B."/>
            <person name="Lipzen A."/>
            <person name="Chen C."/>
            <person name="Yanf M."/>
            <person name="Daum C."/>
            <person name="Ng V."/>
            <person name="Clum A."/>
            <person name="Steindorff A."/>
            <person name="Ohm R."/>
            <person name="Martin F."/>
            <person name="Silar P."/>
            <person name="Natvig D."/>
            <person name="Lalanne C."/>
            <person name="Gautier V."/>
            <person name="Ament-Velasquez S.L."/>
            <person name="Kruys A."/>
            <person name="Hutchinson M.I."/>
            <person name="Powell A.J."/>
            <person name="Barry K."/>
            <person name="Miller A.N."/>
            <person name="Grigoriev I.V."/>
            <person name="Debuchy R."/>
            <person name="Gladieux P."/>
            <person name="Thoren M.H."/>
            <person name="Johannesson H."/>
        </authorList>
    </citation>
    <scope>NUCLEOTIDE SEQUENCE</scope>
    <source>
        <strain evidence="3">CBS 955.72</strain>
    </source>
</reference>
<feature type="compositionally biased region" description="Polar residues" evidence="1">
    <location>
        <begin position="213"/>
        <end position="225"/>
    </location>
</feature>
<dbReference type="AlphaFoldDB" id="A0AAJ0MBY0"/>
<keyword evidence="4" id="KW-1185">Reference proteome</keyword>
<evidence type="ECO:0000256" key="1">
    <source>
        <dbReference type="SAM" id="MobiDB-lite"/>
    </source>
</evidence>
<dbReference type="Pfam" id="PF04194">
    <property type="entry name" value="PDCD2_C"/>
    <property type="match status" value="1"/>
</dbReference>
<reference evidence="3" key="1">
    <citation type="journal article" date="2023" name="Mol. Phylogenet. Evol.">
        <title>Genome-scale phylogeny and comparative genomics of the fungal order Sordariales.</title>
        <authorList>
            <person name="Hensen N."/>
            <person name="Bonometti L."/>
            <person name="Westerberg I."/>
            <person name="Brannstrom I.O."/>
            <person name="Guillou S."/>
            <person name="Cros-Aarteil S."/>
            <person name="Calhoun S."/>
            <person name="Haridas S."/>
            <person name="Kuo A."/>
            <person name="Mondo S."/>
            <person name="Pangilinan J."/>
            <person name="Riley R."/>
            <person name="LaButti K."/>
            <person name="Andreopoulos B."/>
            <person name="Lipzen A."/>
            <person name="Chen C."/>
            <person name="Yan M."/>
            <person name="Daum C."/>
            <person name="Ng V."/>
            <person name="Clum A."/>
            <person name="Steindorff A."/>
            <person name="Ohm R.A."/>
            <person name="Martin F."/>
            <person name="Silar P."/>
            <person name="Natvig D.O."/>
            <person name="Lalanne C."/>
            <person name="Gautier V."/>
            <person name="Ament-Velasquez S.L."/>
            <person name="Kruys A."/>
            <person name="Hutchinson M.I."/>
            <person name="Powell A.J."/>
            <person name="Barry K."/>
            <person name="Miller A.N."/>
            <person name="Grigoriev I.V."/>
            <person name="Debuchy R."/>
            <person name="Gladieux P."/>
            <person name="Hiltunen Thoren M."/>
            <person name="Johannesson H."/>
        </authorList>
    </citation>
    <scope>NUCLEOTIDE SEQUENCE</scope>
    <source>
        <strain evidence="3">CBS 955.72</strain>
    </source>
</reference>
<dbReference type="PANTHER" id="PTHR47524:SF1">
    <property type="entry name" value="20S RRNA ACCUMULATION PROTEIN 4"/>
    <property type="match status" value="1"/>
</dbReference>
<accession>A0AAJ0MBY0</accession>
<protein>
    <submittedName>
        <fullName evidence="3">Programmed cell death protein 2</fullName>
    </submittedName>
</protein>
<dbReference type="Proteomes" id="UP001275084">
    <property type="component" value="Unassembled WGS sequence"/>
</dbReference>
<dbReference type="GO" id="GO:0005737">
    <property type="term" value="C:cytoplasm"/>
    <property type="evidence" value="ECO:0007669"/>
    <property type="project" value="InterPro"/>
</dbReference>
<name>A0AAJ0MBY0_9PEZI</name>
<dbReference type="GO" id="GO:0030490">
    <property type="term" value="P:maturation of SSU-rRNA"/>
    <property type="evidence" value="ECO:0007669"/>
    <property type="project" value="TreeGrafter"/>
</dbReference>
<feature type="domain" description="Programmed cell death protein 2 C-terminal" evidence="2">
    <location>
        <begin position="300"/>
        <end position="426"/>
    </location>
</feature>
<dbReference type="InterPro" id="IPR007320">
    <property type="entry name" value="PDCD2_C"/>
</dbReference>
<evidence type="ECO:0000313" key="4">
    <source>
        <dbReference type="Proteomes" id="UP001275084"/>
    </source>
</evidence>
<sequence>MAPYDDSESSGGEDNEFTETNVLLGYASTDANGEEISRLGGYPEWLNPAKAPSAVLAKCKVCKDLLVLLLQLNAELPDRFLGHERRIYVFACRKKSCRRQEGSIRAIRGLKISPEAAALLAAKEVKEAKPAKEAPVTPKASDLDLGQALFGGKPAAKTTGAPARSNPFASSSAGANPFAAKSTPSVNPFAKPTQPPTPEPKKDDPTPDPVPSLTKSFAETLSLNNPQASQSPPPPPEPWPATADQPEAYPVRWLSDAEYETIDPSPQPLPPANVQIDISDGPAGGGGGKEDKEVFESVMDNVFQKFADRVGENPDQCIRYEFAGQPLLYSKGDKVGALLHVNAEAGAKVTTTGAKGLPSCGNCGASRVFEVQLTPHAIEELEIDEDGLDGMDWGTVIVGVCERDCQERGVEAGEAGYLEEWAGVQWEELTVKR</sequence>
<feature type="region of interest" description="Disordered" evidence="1">
    <location>
        <begin position="145"/>
        <end position="244"/>
    </location>
</feature>
<gene>
    <name evidence="3" type="ORF">B0T25DRAFT_481410</name>
</gene>
<dbReference type="EMBL" id="JAUIQD010000005">
    <property type="protein sequence ID" value="KAK3349029.1"/>
    <property type="molecule type" value="Genomic_DNA"/>
</dbReference>